<accession>A0AAV2PRI4</accession>
<dbReference type="Pfam" id="PF00094">
    <property type="entry name" value="VWD"/>
    <property type="match status" value="4"/>
</dbReference>
<dbReference type="InterPro" id="IPR050780">
    <property type="entry name" value="Mucin_vWF_Thrombospondin_sf"/>
</dbReference>
<reference evidence="5 6" key="1">
    <citation type="submission" date="2024-05" db="EMBL/GenBank/DDBJ databases">
        <authorList>
            <person name="Wallberg A."/>
        </authorList>
    </citation>
    <scope>NUCLEOTIDE SEQUENCE [LARGE SCALE GENOMIC DNA]</scope>
</reference>
<gene>
    <name evidence="5" type="ORF">MNOR_LOCUS2756</name>
</gene>
<feature type="domain" description="VWFD" evidence="4">
    <location>
        <begin position="1216"/>
        <end position="1420"/>
    </location>
</feature>
<dbReference type="Gene3D" id="3.10.100.10">
    <property type="entry name" value="Mannose-Binding Protein A, subunit A"/>
    <property type="match status" value="1"/>
</dbReference>
<organism evidence="5 6">
    <name type="scientific">Meganyctiphanes norvegica</name>
    <name type="common">Northern krill</name>
    <name type="synonym">Thysanopoda norvegica</name>
    <dbReference type="NCBI Taxonomy" id="48144"/>
    <lineage>
        <taxon>Eukaryota</taxon>
        <taxon>Metazoa</taxon>
        <taxon>Ecdysozoa</taxon>
        <taxon>Arthropoda</taxon>
        <taxon>Crustacea</taxon>
        <taxon>Multicrustacea</taxon>
        <taxon>Malacostraca</taxon>
        <taxon>Eumalacostraca</taxon>
        <taxon>Eucarida</taxon>
        <taxon>Euphausiacea</taxon>
        <taxon>Euphausiidae</taxon>
        <taxon>Meganyctiphanes</taxon>
    </lineage>
</organism>
<evidence type="ECO:0000256" key="1">
    <source>
        <dbReference type="ARBA" id="ARBA00023157"/>
    </source>
</evidence>
<dbReference type="InterPro" id="IPR001304">
    <property type="entry name" value="C-type_lectin-like"/>
</dbReference>
<proteinExistence type="predicted"/>
<dbReference type="InterPro" id="IPR001846">
    <property type="entry name" value="VWF_type-D"/>
</dbReference>
<dbReference type="EMBL" id="CAXKWB010000872">
    <property type="protein sequence ID" value="CAL4062650.1"/>
    <property type="molecule type" value="Genomic_DNA"/>
</dbReference>
<dbReference type="SMART" id="SM00034">
    <property type="entry name" value="CLECT"/>
    <property type="match status" value="1"/>
</dbReference>
<comment type="caution">
    <text evidence="5">The sequence shown here is derived from an EMBL/GenBank/DDBJ whole genome shotgun (WGS) entry which is preliminary data.</text>
</comment>
<feature type="non-terminal residue" evidence="5">
    <location>
        <position position="1420"/>
    </location>
</feature>
<dbReference type="PROSITE" id="PS50041">
    <property type="entry name" value="C_TYPE_LECTIN_2"/>
    <property type="match status" value="1"/>
</dbReference>
<dbReference type="PANTHER" id="PTHR11339:SF386">
    <property type="entry name" value="HEMOLECTIN, ISOFORM A"/>
    <property type="match status" value="1"/>
</dbReference>
<keyword evidence="1" id="KW-1015">Disulfide bond</keyword>
<dbReference type="SMART" id="SM00216">
    <property type="entry name" value="VWD"/>
    <property type="match status" value="4"/>
</dbReference>
<dbReference type="InterPro" id="IPR016187">
    <property type="entry name" value="CTDL_fold"/>
</dbReference>
<evidence type="ECO:0000313" key="5">
    <source>
        <dbReference type="EMBL" id="CAL4062650.1"/>
    </source>
</evidence>
<keyword evidence="2" id="KW-0325">Glycoprotein</keyword>
<evidence type="ECO:0000259" key="3">
    <source>
        <dbReference type="PROSITE" id="PS50041"/>
    </source>
</evidence>
<name>A0AAV2PRI4_MEGNR</name>
<evidence type="ECO:0000259" key="4">
    <source>
        <dbReference type="PROSITE" id="PS51233"/>
    </source>
</evidence>
<dbReference type="InterPro" id="IPR016186">
    <property type="entry name" value="C-type_lectin-like/link_sf"/>
</dbReference>
<dbReference type="GO" id="GO:0005615">
    <property type="term" value="C:extracellular space"/>
    <property type="evidence" value="ECO:0007669"/>
    <property type="project" value="TreeGrafter"/>
</dbReference>
<evidence type="ECO:0000256" key="2">
    <source>
        <dbReference type="ARBA" id="ARBA00023180"/>
    </source>
</evidence>
<dbReference type="Proteomes" id="UP001497623">
    <property type="component" value="Unassembled WGS sequence"/>
</dbReference>
<sequence>MNTVEYPLESGKCPAGYKEVASQCLSINIDLTLNWEDARIHCESKNGRLAVIQKGEELKFYLDENHDGLSFWVGASDIDEEGVWVWLSGTGVLGNPIFPWYHGEPNNVFFNEHCLEYNGNLKGFNDRACNDVSDFICEANTVSQEDGSCIIDEKSYPDGEEWINGCMTYHCKDGNFHTDNMYHGECHYCSVENDPHFTTFDGTTYDWHGQSTYSITQAGSLECPDVFIHSQFSPCAVGAPGATCLHTIYFQPLKNTLITIIKENRIEDSQIYVDGLLQTINVIKEGQLQVLKGPNNKLKPAFGWIAGGCLHIMGFGQQGLIIKICEWSMKVFAHPKVAHKLHGLCGDWNGNKDGDLKMRNGAIINPPGGFWASKNVDDAFGNDWEITNACSETANVVTTGTHTGINGCEANLEQQNQFYNTCKIEIEANKTTLGDNKITKLIESCAFDLCIAHQTGNETIINIWLTAILLHVQQEEEEIINTIQARDPGSCYIDDTEYVQGTEWVENCMTYYCKNGKFYSTNSYNGDCGYCDANNDPHFKTFDGITYDWHGHSTYVVTQYGSEDCPDMFVNSQFTRCTSGMPHATCVHIIYIQPLKGTLIKVVKHERLTDSEVHIDGYSQKVSVTGDGELQILKGPNDKEYPAFAYFFNDCLHIQGFKVSGYLLKICHWSMKVFAHPTLANNLYGLCGDWNRETSGDLKLRDGTIITPPGGGWWGNNVNSAFGEDWEIKSCTETTGITVGGFTVIDNPCEATEQEKIDYHAGCTNELTPANQGLDNNKLQTLIADCAFDQCIAAQTGNETIINAWLTAALEIVLEENLELGSTGLGSGACYIDGKGYPSGHEWLENCMRYYCEEGRFYSRKVYNTECGHCSVKNDPHFYTYDRVKFDWHGHSTYVISQQGSKDCPNMFVNSKFKECGFNGATCLETIYYKNENIPTVKIVKGEGNDVLNSQIVIDGYVQYLTAKDDGELQILKGPNNKEYPVFGLIQGGCIHIIGFDNSGFLIKLCIWELTVYAHPFLKDNLYGLCGDWDNSADDDLKLRNGGIIQAPGRGGGGIFGFLFQAVNLNVDQTYGIDWEVKTCTISSGDPTGTGEIPENSCDATEEELEEYEESCKEKISGKNSALDENTLNNLIENCIFDRCIAFKSGNETLIDNWLEEWGVVVEQKQEEMENTIDPGSCFMSGNIYPSGTEWTDNCMTYYCETGKFYSTNKYNGQCGSCTAANDPHFTTFDGVLFDWHGHSTYVISQQSSQSCPEVYVNSQFADCAIGHPDATCLHTIYFQPVVGTTIKVVKDNHIQNSKIYVNGNLQKLYVKNNGELQVLKGANNTKHPAFGWINNDCIYFTGFNIAGYMIKLCSWYLKIYAHPSQKFQLHGLCGDWNNNKDEDLKLRNGNPIAAPGGGWFATQHVDPLFGADWQVRYIY</sequence>
<keyword evidence="6" id="KW-1185">Reference proteome</keyword>
<dbReference type="Pfam" id="PF00059">
    <property type="entry name" value="Lectin_C"/>
    <property type="match status" value="1"/>
</dbReference>
<feature type="domain" description="VWFD" evidence="4">
    <location>
        <begin position="868"/>
        <end position="1069"/>
    </location>
</feature>
<evidence type="ECO:0000313" key="6">
    <source>
        <dbReference type="Proteomes" id="UP001497623"/>
    </source>
</evidence>
<dbReference type="PROSITE" id="PS51233">
    <property type="entry name" value="VWFD"/>
    <property type="match status" value="4"/>
</dbReference>
<feature type="domain" description="VWFD" evidence="4">
    <location>
        <begin position="187"/>
        <end position="391"/>
    </location>
</feature>
<evidence type="ECO:0008006" key="7">
    <source>
        <dbReference type="Google" id="ProtNLM"/>
    </source>
</evidence>
<dbReference type="PANTHER" id="PTHR11339">
    <property type="entry name" value="EXTRACELLULAR MATRIX GLYCOPROTEIN RELATED"/>
    <property type="match status" value="1"/>
</dbReference>
<dbReference type="GO" id="GO:0031012">
    <property type="term" value="C:extracellular matrix"/>
    <property type="evidence" value="ECO:0007669"/>
    <property type="project" value="TreeGrafter"/>
</dbReference>
<feature type="domain" description="VWFD" evidence="4">
    <location>
        <begin position="529"/>
        <end position="734"/>
    </location>
</feature>
<protein>
    <recommendedName>
        <fullName evidence="7">C-type lectin domain-containing protein</fullName>
    </recommendedName>
</protein>
<dbReference type="SUPFAM" id="SSF56436">
    <property type="entry name" value="C-type lectin-like"/>
    <property type="match status" value="1"/>
</dbReference>
<feature type="domain" description="C-type lectin" evidence="3">
    <location>
        <begin position="20"/>
        <end position="138"/>
    </location>
</feature>